<dbReference type="Proteomes" id="UP000617634">
    <property type="component" value="Unassembled WGS sequence"/>
</dbReference>
<keyword evidence="4 7" id="KW-0157">Chromophore</keyword>
<dbReference type="PANTHER" id="PTHR11455">
    <property type="entry name" value="CRYPTOCHROME"/>
    <property type="match status" value="1"/>
</dbReference>
<dbReference type="Pfam" id="PF03441">
    <property type="entry name" value="FAD_binding_7"/>
    <property type="match status" value="1"/>
</dbReference>
<dbReference type="AlphaFoldDB" id="A0A931HBB5"/>
<dbReference type="PANTHER" id="PTHR11455:SF9">
    <property type="entry name" value="CRYPTOCHROME CIRCADIAN CLOCK 5 ISOFORM X1"/>
    <property type="match status" value="1"/>
</dbReference>
<feature type="site" description="Electron transfer via tryptophanyl radical" evidence="6">
    <location>
        <position position="352"/>
    </location>
</feature>
<dbReference type="Gene3D" id="3.40.50.620">
    <property type="entry name" value="HUPs"/>
    <property type="match status" value="1"/>
</dbReference>
<feature type="domain" description="Photolyase/cryptochrome alpha/beta" evidence="8">
    <location>
        <begin position="3"/>
        <end position="126"/>
    </location>
</feature>
<feature type="binding site" evidence="5">
    <location>
        <position position="262"/>
    </location>
    <ligand>
        <name>FAD</name>
        <dbReference type="ChEBI" id="CHEBI:57692"/>
    </ligand>
</feature>
<dbReference type="Gene3D" id="1.10.579.10">
    <property type="entry name" value="DNA Cyclobutane Dipyrimidine Photolyase, subunit A, domain 3"/>
    <property type="match status" value="1"/>
</dbReference>
<dbReference type="GO" id="GO:0009416">
    <property type="term" value="P:response to light stimulus"/>
    <property type="evidence" value="ECO:0007669"/>
    <property type="project" value="TreeGrafter"/>
</dbReference>
<evidence type="ECO:0000313" key="10">
    <source>
        <dbReference type="Proteomes" id="UP000617634"/>
    </source>
</evidence>
<organism evidence="9 10">
    <name type="scientific">Novosphingobium aureum</name>
    <dbReference type="NCBI Taxonomy" id="2792964"/>
    <lineage>
        <taxon>Bacteria</taxon>
        <taxon>Pseudomonadati</taxon>
        <taxon>Pseudomonadota</taxon>
        <taxon>Alphaproteobacteria</taxon>
        <taxon>Sphingomonadales</taxon>
        <taxon>Sphingomonadaceae</taxon>
        <taxon>Novosphingobium</taxon>
    </lineage>
</organism>
<protein>
    <submittedName>
        <fullName evidence="9">Deoxyribodipyrimidine photo-lyase</fullName>
    </submittedName>
</protein>
<comment type="similarity">
    <text evidence="7">Belongs to the DNA photolyase family.</text>
</comment>
<evidence type="ECO:0000256" key="5">
    <source>
        <dbReference type="PIRSR" id="PIRSR602081-1"/>
    </source>
</evidence>
<feature type="binding site" evidence="5">
    <location>
        <begin position="365"/>
        <end position="367"/>
    </location>
    <ligand>
        <name>FAD</name>
        <dbReference type="ChEBI" id="CHEBI:57692"/>
    </ligand>
</feature>
<evidence type="ECO:0000313" key="9">
    <source>
        <dbReference type="EMBL" id="MBH0112857.1"/>
    </source>
</evidence>
<dbReference type="InterPro" id="IPR036155">
    <property type="entry name" value="Crypto/Photolyase_N_sf"/>
</dbReference>
<dbReference type="PRINTS" id="PR00147">
    <property type="entry name" value="DNAPHOTLYASE"/>
</dbReference>
<evidence type="ECO:0000256" key="1">
    <source>
        <dbReference type="ARBA" id="ARBA00001932"/>
    </source>
</evidence>
<evidence type="ECO:0000256" key="7">
    <source>
        <dbReference type="RuleBase" id="RU004182"/>
    </source>
</evidence>
<evidence type="ECO:0000256" key="6">
    <source>
        <dbReference type="PIRSR" id="PIRSR602081-2"/>
    </source>
</evidence>
<reference evidence="9" key="1">
    <citation type="submission" date="2020-11" db="EMBL/GenBank/DDBJ databases">
        <title>Novosphingobium aureum sp. nov., a marine bacterium isolated from sediment of a salt flat.</title>
        <authorList>
            <person name="Yoo Y."/>
            <person name="Kim J.-J."/>
        </authorList>
    </citation>
    <scope>NUCLEOTIDE SEQUENCE</scope>
    <source>
        <strain evidence="9">YJ-S2-02</strain>
    </source>
</reference>
<dbReference type="InterPro" id="IPR036134">
    <property type="entry name" value="Crypto/Photolyase_FAD-like_sf"/>
</dbReference>
<dbReference type="InterPro" id="IPR006050">
    <property type="entry name" value="DNA_photolyase_N"/>
</dbReference>
<dbReference type="GO" id="GO:0003677">
    <property type="term" value="F:DNA binding"/>
    <property type="evidence" value="ECO:0007669"/>
    <property type="project" value="TreeGrafter"/>
</dbReference>
<dbReference type="RefSeq" id="WP_197162672.1">
    <property type="nucleotide sequence ID" value="NZ_JADZGI010000001.1"/>
</dbReference>
<dbReference type="PROSITE" id="PS00691">
    <property type="entry name" value="DNA_PHOTOLYASES_1_2"/>
    <property type="match status" value="1"/>
</dbReference>
<dbReference type="PROSITE" id="PS00394">
    <property type="entry name" value="DNA_PHOTOLYASES_1_1"/>
    <property type="match status" value="1"/>
</dbReference>
<feature type="site" description="Electron transfer via tryptophanyl radical" evidence="6">
    <location>
        <position position="375"/>
    </location>
</feature>
<comment type="caution">
    <text evidence="9">The sequence shown here is derived from an EMBL/GenBank/DDBJ whole genome shotgun (WGS) entry which is preliminary data.</text>
</comment>
<name>A0A931HBB5_9SPHN</name>
<evidence type="ECO:0000256" key="4">
    <source>
        <dbReference type="ARBA" id="ARBA00022991"/>
    </source>
</evidence>
<dbReference type="InterPro" id="IPR014729">
    <property type="entry name" value="Rossmann-like_a/b/a_fold"/>
</dbReference>
<feature type="binding site" evidence="5">
    <location>
        <begin position="231"/>
        <end position="235"/>
    </location>
    <ligand>
        <name>FAD</name>
        <dbReference type="ChEBI" id="CHEBI:57692"/>
    </ligand>
</feature>
<comment type="cofactor">
    <cofactor evidence="5">
        <name>FAD</name>
        <dbReference type="ChEBI" id="CHEBI:57692"/>
    </cofactor>
    <text evidence="5">Binds 1 FAD per subunit.</text>
</comment>
<accession>A0A931HBB5</accession>
<dbReference type="Gene3D" id="1.25.40.80">
    <property type="match status" value="1"/>
</dbReference>
<dbReference type="Pfam" id="PF00875">
    <property type="entry name" value="DNA_photolyase"/>
    <property type="match status" value="1"/>
</dbReference>
<proteinExistence type="inferred from homology"/>
<evidence type="ECO:0000259" key="8">
    <source>
        <dbReference type="PROSITE" id="PS51645"/>
    </source>
</evidence>
<sequence length="459" mass="51295">MKSPVIVWFRRDLRLSDQAALAAAAAAGPVIPVYILDDETPRHRAMGGASRWWLHHSLASLDASLREKGSRLILRKGASADVLAQLAEETGASEVHALHHYEPWWRNAEKAVDKALTLHLHHGNYLAPPGAVTTGSGNPYKIYTPFWRALRERMPPPEPQPRPHTIKAPESWPESDALEDWGLLPGKPDWAGGMRDFWEPGEGGADKRLRAFAEVASRYEGQRNLPGEEGTSFLSPHLHFGEISPAKVWHATSSAGGSVATFLGEIGWRDYAQNVIVQYPEYGSRSAKDGFDQFGWRSGKQAEEDLAAWQQGRTGYPIVDAGMRQLWHTGWMHNRVRMIAASFLIKHLLIDWRCGEEWFWDTLVDADYGSNAVNWQWTAGSGVDSNMFVRIMAPLTQSEKFDAASYIREWVPELADLPAGEIHDPSPVCRPKGYPAKLVEHKAGRERALGAWDKFKAST</sequence>
<dbReference type="GO" id="GO:0006139">
    <property type="term" value="P:nucleobase-containing compound metabolic process"/>
    <property type="evidence" value="ECO:0007669"/>
    <property type="project" value="UniProtKB-ARBA"/>
</dbReference>
<feature type="site" description="Electron transfer via tryptophanyl radical" evidence="6">
    <location>
        <position position="296"/>
    </location>
</feature>
<evidence type="ECO:0000256" key="2">
    <source>
        <dbReference type="ARBA" id="ARBA00022630"/>
    </source>
</evidence>
<gene>
    <name evidence="9" type="ORF">I5E68_07820</name>
</gene>
<dbReference type="PROSITE" id="PS51645">
    <property type="entry name" value="PHR_CRY_ALPHA_BETA"/>
    <property type="match status" value="1"/>
</dbReference>
<dbReference type="SUPFAM" id="SSF52425">
    <property type="entry name" value="Cryptochrome/photolyase, N-terminal domain"/>
    <property type="match status" value="1"/>
</dbReference>
<dbReference type="GO" id="GO:0006950">
    <property type="term" value="P:response to stress"/>
    <property type="evidence" value="ECO:0007669"/>
    <property type="project" value="UniProtKB-ARBA"/>
</dbReference>
<dbReference type="EMBL" id="JADZGI010000001">
    <property type="protein sequence ID" value="MBH0112857.1"/>
    <property type="molecule type" value="Genomic_DNA"/>
</dbReference>
<feature type="binding site" evidence="5">
    <location>
        <position position="219"/>
    </location>
    <ligand>
        <name>FAD</name>
        <dbReference type="ChEBI" id="CHEBI:57692"/>
    </ligand>
</feature>
<evidence type="ECO:0000256" key="3">
    <source>
        <dbReference type="ARBA" id="ARBA00022827"/>
    </source>
</evidence>
<dbReference type="InterPro" id="IPR002081">
    <property type="entry name" value="Cryptochrome/DNA_photolyase_1"/>
</dbReference>
<dbReference type="InterPro" id="IPR018394">
    <property type="entry name" value="DNA_photolyase_1_CS_C"/>
</dbReference>
<dbReference type="GO" id="GO:0003904">
    <property type="term" value="F:deoxyribodipyrimidine photo-lyase activity"/>
    <property type="evidence" value="ECO:0007669"/>
    <property type="project" value="TreeGrafter"/>
</dbReference>
<dbReference type="SUPFAM" id="SSF48173">
    <property type="entry name" value="Cryptochrome/photolyase FAD-binding domain"/>
    <property type="match status" value="1"/>
</dbReference>
<dbReference type="GO" id="GO:0071949">
    <property type="term" value="F:FAD binding"/>
    <property type="evidence" value="ECO:0007669"/>
    <property type="project" value="TreeGrafter"/>
</dbReference>
<comment type="cofactor">
    <cofactor evidence="1">
        <name>(6R)-5,10-methylene-5,6,7,8-tetrahydrofolate</name>
        <dbReference type="ChEBI" id="CHEBI:15636"/>
    </cofactor>
</comment>
<dbReference type="InterPro" id="IPR005101">
    <property type="entry name" value="Cryptochr/Photolyase_FAD-bd"/>
</dbReference>
<keyword evidence="2 5" id="KW-0285">Flavoprotein</keyword>
<keyword evidence="3 5" id="KW-0274">FAD</keyword>
<keyword evidence="10" id="KW-1185">Reference proteome</keyword>